<reference evidence="1" key="2">
    <citation type="journal article" date="2014" name="ISME J.">
        <title>Microbial stratification in low pH oxic and suboxic macroscopic growths along an acid mine drainage.</title>
        <authorList>
            <person name="Mendez-Garcia C."/>
            <person name="Mesa V."/>
            <person name="Sprenger R.R."/>
            <person name="Richter M."/>
            <person name="Diez M.S."/>
            <person name="Solano J."/>
            <person name="Bargiela R."/>
            <person name="Golyshina O.V."/>
            <person name="Manteca A."/>
            <person name="Ramos J.L."/>
            <person name="Gallego J.R."/>
            <person name="Llorente I."/>
            <person name="Martins Dos Santos V.A."/>
            <person name="Jensen O.N."/>
            <person name="Pelaez A.I."/>
            <person name="Sanchez J."/>
            <person name="Ferrer M."/>
        </authorList>
    </citation>
    <scope>NUCLEOTIDE SEQUENCE</scope>
</reference>
<keyword evidence="1" id="KW-0378">Hydrolase</keyword>
<dbReference type="InterPro" id="IPR023198">
    <property type="entry name" value="PGP-like_dom2"/>
</dbReference>
<comment type="caution">
    <text evidence="1">The sequence shown here is derived from an EMBL/GenBank/DDBJ whole genome shotgun (WGS) entry which is preliminary data.</text>
</comment>
<proteinExistence type="predicted"/>
<protein>
    <submittedName>
        <fullName evidence="1">Haloacid dehalogenase domain-containing protein hydrolase</fullName>
    </submittedName>
</protein>
<accession>T1BKH9</accession>
<gene>
    <name evidence="1" type="ORF">B1B_05510</name>
</gene>
<dbReference type="EMBL" id="AUZY01003490">
    <property type="protein sequence ID" value="EQD69003.1"/>
    <property type="molecule type" value="Genomic_DNA"/>
</dbReference>
<dbReference type="InterPro" id="IPR036412">
    <property type="entry name" value="HAD-like_sf"/>
</dbReference>
<dbReference type="GO" id="GO:0016787">
    <property type="term" value="F:hydrolase activity"/>
    <property type="evidence" value="ECO:0007669"/>
    <property type="project" value="UniProtKB-KW"/>
</dbReference>
<name>T1BKH9_9ZZZZ</name>
<evidence type="ECO:0000313" key="1">
    <source>
        <dbReference type="EMBL" id="EQD69003.1"/>
    </source>
</evidence>
<sequence>MAEVSLLLWDVGGVLLSNGWDQAARQAAAERFDLDPAEFERRHGQVETDFETGRIDLEAYLSATVFYLPRAFAREEFRRFMHARSIPHPVALAFARELRTAG</sequence>
<organism evidence="1">
    <name type="scientific">mine drainage metagenome</name>
    <dbReference type="NCBI Taxonomy" id="410659"/>
    <lineage>
        <taxon>unclassified sequences</taxon>
        <taxon>metagenomes</taxon>
        <taxon>ecological metagenomes</taxon>
    </lineage>
</organism>
<dbReference type="Gene3D" id="1.10.150.240">
    <property type="entry name" value="Putative phosphatase, domain 2"/>
    <property type="match status" value="1"/>
</dbReference>
<dbReference type="AlphaFoldDB" id="T1BKH9"/>
<feature type="non-terminal residue" evidence="1">
    <location>
        <position position="102"/>
    </location>
</feature>
<dbReference type="SUPFAM" id="SSF56784">
    <property type="entry name" value="HAD-like"/>
    <property type="match status" value="1"/>
</dbReference>
<reference evidence="1" key="1">
    <citation type="submission" date="2013-08" db="EMBL/GenBank/DDBJ databases">
        <authorList>
            <person name="Mendez C."/>
            <person name="Richter M."/>
            <person name="Ferrer M."/>
            <person name="Sanchez J."/>
        </authorList>
    </citation>
    <scope>NUCLEOTIDE SEQUENCE</scope>
</reference>